<keyword evidence="5" id="KW-0539">Nucleus</keyword>
<dbReference type="EMBL" id="MU004186">
    <property type="protein sequence ID" value="KAF2497670.1"/>
    <property type="molecule type" value="Genomic_DNA"/>
</dbReference>
<dbReference type="PROSITE" id="PS51257">
    <property type="entry name" value="PROKAR_LIPOPROTEIN"/>
    <property type="match status" value="1"/>
</dbReference>
<feature type="compositionally biased region" description="Basic and acidic residues" evidence="9">
    <location>
        <begin position="585"/>
        <end position="594"/>
    </location>
</feature>
<dbReference type="EC" id="3.1.1.29" evidence="3"/>
<proteinExistence type="inferred from homology"/>
<keyword evidence="4" id="KW-0378">Hydrolase</keyword>
<evidence type="ECO:0000256" key="10">
    <source>
        <dbReference type="SAM" id="Phobius"/>
    </source>
</evidence>
<feature type="region of interest" description="Disordered" evidence="9">
    <location>
        <begin position="236"/>
        <end position="257"/>
    </location>
</feature>
<feature type="region of interest" description="Disordered" evidence="9">
    <location>
        <begin position="836"/>
        <end position="873"/>
    </location>
</feature>
<accession>A0A6A6R162</accession>
<comment type="similarity">
    <text evidence="6">Belongs to the PTH2 family.</text>
</comment>
<dbReference type="GO" id="GO:0046540">
    <property type="term" value="C:U4/U6 x U5 tri-snRNP complex"/>
    <property type="evidence" value="ECO:0007669"/>
    <property type="project" value="TreeGrafter"/>
</dbReference>
<evidence type="ECO:0000256" key="5">
    <source>
        <dbReference type="ARBA" id="ARBA00023242"/>
    </source>
</evidence>
<protein>
    <recommendedName>
        <fullName evidence="3">peptidyl-tRNA hydrolase</fullName>
        <ecNumber evidence="3">3.1.1.29</ecNumber>
    </recommendedName>
</protein>
<evidence type="ECO:0000256" key="4">
    <source>
        <dbReference type="ARBA" id="ARBA00022801"/>
    </source>
</evidence>
<keyword evidence="12" id="KW-1185">Reference proteome</keyword>
<feature type="compositionally biased region" description="Acidic residues" evidence="9">
    <location>
        <begin position="247"/>
        <end position="256"/>
    </location>
</feature>
<evidence type="ECO:0000313" key="11">
    <source>
        <dbReference type="EMBL" id="KAF2497670.1"/>
    </source>
</evidence>
<evidence type="ECO:0000256" key="9">
    <source>
        <dbReference type="SAM" id="MobiDB-lite"/>
    </source>
</evidence>
<feature type="region of interest" description="Disordered" evidence="9">
    <location>
        <begin position="41"/>
        <end position="71"/>
    </location>
</feature>
<keyword evidence="10" id="KW-0472">Membrane</keyword>
<evidence type="ECO:0000256" key="1">
    <source>
        <dbReference type="ARBA" id="ARBA00004123"/>
    </source>
</evidence>
<dbReference type="Proteomes" id="UP000799750">
    <property type="component" value="Unassembled WGS sequence"/>
</dbReference>
<feature type="region of interest" description="Disordered" evidence="9">
    <location>
        <begin position="577"/>
        <end position="690"/>
    </location>
</feature>
<dbReference type="GO" id="GO:0004045">
    <property type="term" value="F:peptidyl-tRNA hydrolase activity"/>
    <property type="evidence" value="ECO:0007669"/>
    <property type="project" value="UniProtKB-EC"/>
</dbReference>
<comment type="similarity">
    <text evidence="2">Belongs to the SNU66/SART1 family.</text>
</comment>
<comment type="subcellular location">
    <subcellularLocation>
        <location evidence="1">Nucleus</location>
    </subcellularLocation>
</comment>
<evidence type="ECO:0000256" key="2">
    <source>
        <dbReference type="ARBA" id="ARBA00006076"/>
    </source>
</evidence>
<dbReference type="NCBIfam" id="TIGR00283">
    <property type="entry name" value="arch_pth2"/>
    <property type="match status" value="1"/>
</dbReference>
<dbReference type="CDD" id="cd02430">
    <property type="entry name" value="PTH2"/>
    <property type="match status" value="1"/>
</dbReference>
<feature type="compositionally biased region" description="Basic residues" evidence="9">
    <location>
        <begin position="862"/>
        <end position="873"/>
    </location>
</feature>
<dbReference type="InterPro" id="IPR005011">
    <property type="entry name" value="SNU66/SART1"/>
</dbReference>
<feature type="compositionally biased region" description="Acidic residues" evidence="9">
    <location>
        <begin position="595"/>
        <end position="612"/>
    </location>
</feature>
<feature type="region of interest" description="Disordered" evidence="9">
    <location>
        <begin position="384"/>
        <end position="436"/>
    </location>
</feature>
<dbReference type="Pfam" id="PF01981">
    <property type="entry name" value="PTH2"/>
    <property type="match status" value="1"/>
</dbReference>
<reference evidence="11" key="1">
    <citation type="journal article" date="2020" name="Stud. Mycol.">
        <title>101 Dothideomycetes genomes: a test case for predicting lifestyles and emergence of pathogens.</title>
        <authorList>
            <person name="Haridas S."/>
            <person name="Albert R."/>
            <person name="Binder M."/>
            <person name="Bloem J."/>
            <person name="Labutti K."/>
            <person name="Salamov A."/>
            <person name="Andreopoulos B."/>
            <person name="Baker S."/>
            <person name="Barry K."/>
            <person name="Bills G."/>
            <person name="Bluhm B."/>
            <person name="Cannon C."/>
            <person name="Castanera R."/>
            <person name="Culley D."/>
            <person name="Daum C."/>
            <person name="Ezra D."/>
            <person name="Gonzalez J."/>
            <person name="Henrissat B."/>
            <person name="Kuo A."/>
            <person name="Liang C."/>
            <person name="Lipzen A."/>
            <person name="Lutzoni F."/>
            <person name="Magnuson J."/>
            <person name="Mondo S."/>
            <person name="Nolan M."/>
            <person name="Ohm R."/>
            <person name="Pangilinan J."/>
            <person name="Park H.-J."/>
            <person name="Ramirez L."/>
            <person name="Alfaro M."/>
            <person name="Sun H."/>
            <person name="Tritt A."/>
            <person name="Yoshinaga Y."/>
            <person name="Zwiers L.-H."/>
            <person name="Turgeon B."/>
            <person name="Goodwin S."/>
            <person name="Spatafora J."/>
            <person name="Crous P."/>
            <person name="Grigoriev I."/>
        </authorList>
    </citation>
    <scope>NUCLEOTIDE SEQUENCE</scope>
    <source>
        <strain evidence="11">CBS 269.34</strain>
    </source>
</reference>
<evidence type="ECO:0000256" key="8">
    <source>
        <dbReference type="SAM" id="Coils"/>
    </source>
</evidence>
<feature type="coiled-coil region" evidence="8">
    <location>
        <begin position="325"/>
        <end position="352"/>
    </location>
</feature>
<dbReference type="InterPro" id="IPR023476">
    <property type="entry name" value="Pep_tRNA_hydro_II_dom_sf"/>
</dbReference>
<dbReference type="GO" id="GO:0045292">
    <property type="term" value="P:mRNA cis splicing, via spliceosome"/>
    <property type="evidence" value="ECO:0007669"/>
    <property type="project" value="TreeGrafter"/>
</dbReference>
<keyword evidence="10" id="KW-0812">Transmembrane</keyword>
<comment type="catalytic activity">
    <reaction evidence="7">
        <text>an N-acyl-L-alpha-aminoacyl-tRNA + H2O = an N-acyl-L-amino acid + a tRNA + H(+)</text>
        <dbReference type="Rhea" id="RHEA:54448"/>
        <dbReference type="Rhea" id="RHEA-COMP:10123"/>
        <dbReference type="Rhea" id="RHEA-COMP:13883"/>
        <dbReference type="ChEBI" id="CHEBI:15377"/>
        <dbReference type="ChEBI" id="CHEBI:15378"/>
        <dbReference type="ChEBI" id="CHEBI:59874"/>
        <dbReference type="ChEBI" id="CHEBI:78442"/>
        <dbReference type="ChEBI" id="CHEBI:138191"/>
        <dbReference type="EC" id="3.1.1.29"/>
    </reaction>
</comment>
<dbReference type="OrthoDB" id="5583at2759"/>
<feature type="compositionally biased region" description="Acidic residues" evidence="9">
    <location>
        <begin position="55"/>
        <end position="70"/>
    </location>
</feature>
<dbReference type="PANTHER" id="PTHR14152:SF5">
    <property type="entry name" value="U4_U6.U5 TRI-SNRNP-ASSOCIATED PROTEIN 1"/>
    <property type="match status" value="1"/>
</dbReference>
<evidence type="ECO:0000313" key="12">
    <source>
        <dbReference type="Proteomes" id="UP000799750"/>
    </source>
</evidence>
<sequence length="873" mass="95869">MASLQERPPPTTASIAIACAIIGGVTGYFLGQGASIGLFGGSSSQKPGHSKEKLDEDEEDEDESSSDEAEVTSAQKNFMAKDAHIKEECKLVLVVRTDLGMTKGKIGAQCGHATLACYKYFLRNSPDSPILRNWERYGQTKVAVQVKSEEELEILQAQAMSLGLCAQIIHDAGRTQIASGSATVLGIGPAPKSVVDQVTGGLKLLAETAIMDIVSIEEANKIRVAMGMKPLPVPGAAAPGPVFREADDGDDSEDDPASTIETRTAAAYDNYQKLQDEAAAKKERDAKKAAIKKARDNAQRFAALEGKGLADEDEDLDTKSWLLSSKKRQKKIEKARKLASEMEERERQALAATEYTAADLAGVKVGHEVDEFGDGQDEILVLADGAVTDDEAEDQLESGNLREKERLKEKLDSKKRKRVYDPNDQDEGESSVLAQYDEEISGKKKKAFTLDGKGRTVEEATMANTVSSKPKKGTAFSLDDIFKDETPISDYMDVSKIKVKKPKKKKKESRKRVIDEEDIFAVAEAASPANDVEDGAMDIDTPNQAALVPQRKKPTFDDAFVDDDDLQAQLAMQRRAALKKRKKMRPEDLLRQMQEEESATPDVMETTEDGEDGPGLVIDETSEFIANFQKPAEAKARPDKGRPSMSPDSPAANAEDDFDMADATVVREGRSRTRSVSVEMPTTGLDDETTLDKGIGAALTLLRQRGIVQGGDAGDLNTATRERHRFLGEKQKAEDAAERKARDQREQDRKSGRLDRMNAQDREAYARSTNLAREHAEARKQAEMYKTYTPTFELKYTDEHGRNMDQKEAFRHLSHQFHGKGSGKMKTEKHISKIEAEKKRLAASTLDASQHTGMSSAQGVQAKKHKQAGVRLQ</sequence>
<feature type="compositionally biased region" description="Acidic residues" evidence="9">
    <location>
        <begin position="387"/>
        <end position="396"/>
    </location>
</feature>
<feature type="region of interest" description="Disordered" evidence="9">
    <location>
        <begin position="730"/>
        <end position="763"/>
    </location>
</feature>
<evidence type="ECO:0000256" key="7">
    <source>
        <dbReference type="ARBA" id="ARBA00048707"/>
    </source>
</evidence>
<dbReference type="Pfam" id="PF03343">
    <property type="entry name" value="SART-1"/>
    <property type="match status" value="1"/>
</dbReference>
<feature type="transmembrane region" description="Helical" evidence="10">
    <location>
        <begin position="12"/>
        <end position="30"/>
    </location>
</feature>
<dbReference type="FunFam" id="3.40.1490.10:FF:000001">
    <property type="entry name" value="Peptidyl-tRNA hydrolase 2"/>
    <property type="match status" value="1"/>
</dbReference>
<dbReference type="GO" id="GO:0000481">
    <property type="term" value="P:maturation of 5S rRNA"/>
    <property type="evidence" value="ECO:0007669"/>
    <property type="project" value="TreeGrafter"/>
</dbReference>
<dbReference type="AlphaFoldDB" id="A0A6A6R162"/>
<evidence type="ECO:0000256" key="3">
    <source>
        <dbReference type="ARBA" id="ARBA00013260"/>
    </source>
</evidence>
<dbReference type="Gene3D" id="3.40.1490.10">
    <property type="entry name" value="Bit1"/>
    <property type="match status" value="1"/>
</dbReference>
<gene>
    <name evidence="11" type="ORF">BU16DRAFT_548756</name>
</gene>
<keyword evidence="8" id="KW-0175">Coiled coil</keyword>
<dbReference type="InterPro" id="IPR002833">
    <property type="entry name" value="PTH2"/>
</dbReference>
<feature type="compositionally biased region" description="Basic and acidic residues" evidence="9">
    <location>
        <begin position="400"/>
        <end position="412"/>
    </location>
</feature>
<organism evidence="11 12">
    <name type="scientific">Lophium mytilinum</name>
    <dbReference type="NCBI Taxonomy" id="390894"/>
    <lineage>
        <taxon>Eukaryota</taxon>
        <taxon>Fungi</taxon>
        <taxon>Dikarya</taxon>
        <taxon>Ascomycota</taxon>
        <taxon>Pezizomycotina</taxon>
        <taxon>Dothideomycetes</taxon>
        <taxon>Pleosporomycetidae</taxon>
        <taxon>Mytilinidiales</taxon>
        <taxon>Mytilinidiaceae</taxon>
        <taxon>Lophium</taxon>
    </lineage>
</organism>
<evidence type="ECO:0000256" key="6">
    <source>
        <dbReference type="ARBA" id="ARBA00038050"/>
    </source>
</evidence>
<dbReference type="SUPFAM" id="SSF102462">
    <property type="entry name" value="Peptidyl-tRNA hydrolase II"/>
    <property type="match status" value="1"/>
</dbReference>
<dbReference type="PANTHER" id="PTHR14152">
    <property type="entry name" value="SQUAMOUS CELL CARCINOMA ANTIGEN RECOGNISED BY CYTOTOXIC T LYMPHOCYTES"/>
    <property type="match status" value="1"/>
</dbReference>
<name>A0A6A6R162_9PEZI</name>
<feature type="compositionally biased region" description="Polar residues" evidence="9">
    <location>
        <begin position="846"/>
        <end position="859"/>
    </location>
</feature>
<feature type="compositionally biased region" description="Basic and acidic residues" evidence="9">
    <location>
        <begin position="632"/>
        <end position="642"/>
    </location>
</feature>
<keyword evidence="10" id="KW-1133">Transmembrane helix</keyword>